<proteinExistence type="predicted"/>
<gene>
    <name evidence="1" type="ORF">MILVUS5_LOCUS37472</name>
</gene>
<keyword evidence="2" id="KW-1185">Reference proteome</keyword>
<protein>
    <submittedName>
        <fullName evidence="1">Uncharacterized protein</fullName>
    </submittedName>
</protein>
<evidence type="ECO:0000313" key="1">
    <source>
        <dbReference type="EMBL" id="CAJ2674169.1"/>
    </source>
</evidence>
<sequence length="646" mass="75011">MSFHYFPEFHRIIYQDKKLSIPKKYMEKYWKGMSNPIFLRFPNGVEQEIFWGESNTNDDICFQKNWENFAKCLKYGNLLTFKHIGGPYFMVNIFGVNGLEINYSNVKSIVDQQVVEEVAKEIAKQPQRKSNIKREISMDWDSKHQKFSGSNRGGMMKKAKKCTTTAAAANQNPFFEVVLSKTYAAGFYLSIPSEFSTQQLKKLEDINATLRVGEDTPMQVGFKFYKFNKSIISGGWTLFCREYNLKVNDVCKFVMIQSRPLSFTVIIDRAKDRPRAKKLSRLNQRRGSYFKVKIFGVNTLEIDYSNIKFIEDEICEGREVVEVNDDSDKSHEIFVEVSDESDTPTQTQRTKNGKRKMNVDFDATQQKILCTNKGDMVKKAKDRPLTETVNERANRENPWFQLKLSPCYAHGTFMKIPSEFSREYLNKFKGTATISVGRDVAMKVKMKFDNIYRRSIITTGWNLFNQRYNLQANDICYFEMTQLQPPSFSITIFRAIENSSPKKLQGYKKGIFSCDNNSAKGKGNVEGTSRSSQKIHVLENSEDHNVVKPKTFKLLVNDSYPNIPNEFFNRHIDCHGKFVEIKVDEKSWFVKVNYYPRGSRFCSGWRKFMEDCKLENGDTCVFELIDDKKFVFVVSIVRKKEKPSGI</sequence>
<dbReference type="EMBL" id="CASHSV030000716">
    <property type="protein sequence ID" value="CAJ2674169.1"/>
    <property type="molecule type" value="Genomic_DNA"/>
</dbReference>
<reference evidence="1" key="1">
    <citation type="submission" date="2023-10" db="EMBL/GenBank/DDBJ databases">
        <authorList>
            <person name="Rodriguez Cubillos JULIANA M."/>
            <person name="De Vega J."/>
        </authorList>
    </citation>
    <scope>NUCLEOTIDE SEQUENCE</scope>
</reference>
<comment type="caution">
    <text evidence="1">The sequence shown here is derived from an EMBL/GenBank/DDBJ whole genome shotgun (WGS) entry which is preliminary data.</text>
</comment>
<name>A0ACB0M0S0_TRIPR</name>
<organism evidence="1 2">
    <name type="scientific">Trifolium pratense</name>
    <name type="common">Red clover</name>
    <dbReference type="NCBI Taxonomy" id="57577"/>
    <lineage>
        <taxon>Eukaryota</taxon>
        <taxon>Viridiplantae</taxon>
        <taxon>Streptophyta</taxon>
        <taxon>Embryophyta</taxon>
        <taxon>Tracheophyta</taxon>
        <taxon>Spermatophyta</taxon>
        <taxon>Magnoliopsida</taxon>
        <taxon>eudicotyledons</taxon>
        <taxon>Gunneridae</taxon>
        <taxon>Pentapetalae</taxon>
        <taxon>rosids</taxon>
        <taxon>fabids</taxon>
        <taxon>Fabales</taxon>
        <taxon>Fabaceae</taxon>
        <taxon>Papilionoideae</taxon>
        <taxon>50 kb inversion clade</taxon>
        <taxon>NPAAA clade</taxon>
        <taxon>Hologalegina</taxon>
        <taxon>IRL clade</taxon>
        <taxon>Trifolieae</taxon>
        <taxon>Trifolium</taxon>
    </lineage>
</organism>
<accession>A0ACB0M0S0</accession>
<evidence type="ECO:0000313" key="2">
    <source>
        <dbReference type="Proteomes" id="UP001177021"/>
    </source>
</evidence>
<dbReference type="Proteomes" id="UP001177021">
    <property type="component" value="Unassembled WGS sequence"/>
</dbReference>